<evidence type="ECO:0000256" key="3">
    <source>
        <dbReference type="ARBA" id="ARBA00023001"/>
    </source>
</evidence>
<dbReference type="Gene3D" id="2.60.120.260">
    <property type="entry name" value="Galactose-binding domain-like"/>
    <property type="match status" value="1"/>
</dbReference>
<dbReference type="CDD" id="cd02850">
    <property type="entry name" value="E_set_Cellulase_N"/>
    <property type="match status" value="1"/>
</dbReference>
<dbReference type="InterPro" id="IPR018247">
    <property type="entry name" value="EF_Hand_1_Ca_BS"/>
</dbReference>
<evidence type="ECO:0000313" key="10">
    <source>
        <dbReference type="EMBL" id="CUH93326.1"/>
    </source>
</evidence>
<dbReference type="PROSITE" id="PS00698">
    <property type="entry name" value="GH9_3"/>
    <property type="match status" value="1"/>
</dbReference>
<dbReference type="EMBL" id="LN879430">
    <property type="protein sequence ID" value="CUH93326.1"/>
    <property type="molecule type" value="Genomic_DNA"/>
</dbReference>
<keyword evidence="5 7" id="KW-0326">Glycosidase</keyword>
<dbReference type="PROSITE" id="PS00018">
    <property type="entry name" value="EF_HAND_1"/>
    <property type="match status" value="1"/>
</dbReference>
<feature type="signal peptide" evidence="8">
    <location>
        <begin position="1"/>
        <end position="33"/>
    </location>
</feature>
<dbReference type="InterPro" id="IPR001701">
    <property type="entry name" value="Glyco_hydro_9"/>
</dbReference>
<evidence type="ECO:0000256" key="6">
    <source>
        <dbReference type="ARBA" id="ARBA00023326"/>
    </source>
</evidence>
<dbReference type="Pfam" id="PF02018">
    <property type="entry name" value="CBM_4_9"/>
    <property type="match status" value="1"/>
</dbReference>
<accession>A0A0K8J6T5</accession>
<keyword evidence="2 7" id="KW-0378">Hydrolase</keyword>
<dbReference type="InterPro" id="IPR003305">
    <property type="entry name" value="CenC_carb-bd"/>
</dbReference>
<dbReference type="RefSeq" id="WP_058258584.1">
    <property type="nucleotide sequence ID" value="NZ_LN879430.1"/>
</dbReference>
<dbReference type="InterPro" id="IPR012341">
    <property type="entry name" value="6hp_glycosidase-like_sf"/>
</dbReference>
<dbReference type="PROSITE" id="PS51766">
    <property type="entry name" value="DOCKERIN"/>
    <property type="match status" value="1"/>
</dbReference>
<dbReference type="Pfam" id="PF02927">
    <property type="entry name" value="CelD_N"/>
    <property type="match status" value="1"/>
</dbReference>
<keyword evidence="8" id="KW-0732">Signal</keyword>
<dbReference type="Gene3D" id="1.10.1330.10">
    <property type="entry name" value="Dockerin domain"/>
    <property type="match status" value="1"/>
</dbReference>
<dbReference type="EC" id="3.2.1.-" evidence="8"/>
<dbReference type="KEGG" id="hsd:SD1D_1781"/>
<dbReference type="PROSITE" id="PS00448">
    <property type="entry name" value="CLOS_CELLULOSOME_RPT"/>
    <property type="match status" value="2"/>
</dbReference>
<dbReference type="InterPro" id="IPR033126">
    <property type="entry name" value="Glyco_hydro_9_Asp/Glu_AS"/>
</dbReference>
<dbReference type="GO" id="GO:0008810">
    <property type="term" value="F:cellulase activity"/>
    <property type="evidence" value="ECO:0007669"/>
    <property type="project" value="InterPro"/>
</dbReference>
<feature type="domain" description="Dockerin" evidence="9">
    <location>
        <begin position="803"/>
        <end position="863"/>
    </location>
</feature>
<dbReference type="Proteomes" id="UP000196053">
    <property type="component" value="Chromosome I"/>
</dbReference>
<keyword evidence="3" id="KW-0136">Cellulose degradation</keyword>
<dbReference type="CDD" id="cd14256">
    <property type="entry name" value="Dockerin_I"/>
    <property type="match status" value="1"/>
</dbReference>
<dbReference type="OrthoDB" id="9758662at2"/>
<dbReference type="InterPro" id="IPR002105">
    <property type="entry name" value="Dockerin_1_rpt"/>
</dbReference>
<dbReference type="PANTHER" id="PTHR22298">
    <property type="entry name" value="ENDO-1,4-BETA-GLUCANASE"/>
    <property type="match status" value="1"/>
</dbReference>
<dbReference type="SUPFAM" id="SSF63446">
    <property type="entry name" value="Type I dockerin domain"/>
    <property type="match status" value="1"/>
</dbReference>
<evidence type="ECO:0000259" key="9">
    <source>
        <dbReference type="PROSITE" id="PS51766"/>
    </source>
</evidence>
<dbReference type="InterPro" id="IPR036439">
    <property type="entry name" value="Dockerin_dom_sf"/>
</dbReference>
<dbReference type="InterPro" id="IPR013783">
    <property type="entry name" value="Ig-like_fold"/>
</dbReference>
<evidence type="ECO:0000256" key="8">
    <source>
        <dbReference type="RuleBase" id="RU361166"/>
    </source>
</evidence>
<evidence type="ECO:0000313" key="11">
    <source>
        <dbReference type="Proteomes" id="UP000196053"/>
    </source>
</evidence>
<feature type="chain" id="PRO_5005393458" description="Glucanase" evidence="8">
    <location>
        <begin position="34"/>
        <end position="863"/>
    </location>
</feature>
<dbReference type="InterPro" id="IPR008928">
    <property type="entry name" value="6-hairpin_glycosidase_sf"/>
</dbReference>
<evidence type="ECO:0000256" key="4">
    <source>
        <dbReference type="ARBA" id="ARBA00023277"/>
    </source>
</evidence>
<evidence type="ECO:0000256" key="5">
    <source>
        <dbReference type="ARBA" id="ARBA00023295"/>
    </source>
</evidence>
<dbReference type="GO" id="GO:0030245">
    <property type="term" value="P:cellulose catabolic process"/>
    <property type="evidence" value="ECO:0007669"/>
    <property type="project" value="UniProtKB-KW"/>
</dbReference>
<dbReference type="Pfam" id="PF00759">
    <property type="entry name" value="Glyco_hydro_9"/>
    <property type="match status" value="1"/>
</dbReference>
<dbReference type="Gene3D" id="1.50.10.10">
    <property type="match status" value="1"/>
</dbReference>
<dbReference type="InterPro" id="IPR014756">
    <property type="entry name" value="Ig_E-set"/>
</dbReference>
<dbReference type="SUPFAM" id="SSF48208">
    <property type="entry name" value="Six-hairpin glycosidases"/>
    <property type="match status" value="1"/>
</dbReference>
<dbReference type="InterPro" id="IPR008979">
    <property type="entry name" value="Galactose-bd-like_sf"/>
</dbReference>
<organism evidence="10 11">
    <name type="scientific">Herbinix luporum</name>
    <dbReference type="NCBI Taxonomy" id="1679721"/>
    <lineage>
        <taxon>Bacteria</taxon>
        <taxon>Bacillati</taxon>
        <taxon>Bacillota</taxon>
        <taxon>Clostridia</taxon>
        <taxon>Lachnospirales</taxon>
        <taxon>Lachnospiraceae</taxon>
        <taxon>Herbinix</taxon>
    </lineage>
</organism>
<dbReference type="SUPFAM" id="SSF49785">
    <property type="entry name" value="Galactose-binding domain-like"/>
    <property type="match status" value="1"/>
</dbReference>
<comment type="similarity">
    <text evidence="1 7 8">Belongs to the glycosyl hydrolase 9 (cellulase E) family.</text>
</comment>
<evidence type="ECO:0000256" key="2">
    <source>
        <dbReference type="ARBA" id="ARBA00022801"/>
    </source>
</evidence>
<gene>
    <name evidence="10" type="primary">celK</name>
    <name evidence="10" type="ORF">SD1D_1781</name>
</gene>
<feature type="active site" evidence="7">
    <location>
        <position position="774"/>
    </location>
</feature>
<dbReference type="InterPro" id="IPR016134">
    <property type="entry name" value="Dockerin_dom"/>
</dbReference>
<protein>
    <recommendedName>
        <fullName evidence="8">Glucanase</fullName>
        <ecNumber evidence="8">3.2.1.-</ecNumber>
    </recommendedName>
</protein>
<dbReference type="SUPFAM" id="SSF81296">
    <property type="entry name" value="E set domains"/>
    <property type="match status" value="1"/>
</dbReference>
<feature type="active site" evidence="7">
    <location>
        <position position="765"/>
    </location>
</feature>
<evidence type="ECO:0000256" key="7">
    <source>
        <dbReference type="PROSITE-ProRule" id="PRU10060"/>
    </source>
</evidence>
<keyword evidence="11" id="KW-1185">Reference proteome</keyword>
<name>A0A0K8J6T5_9FIRM</name>
<dbReference type="AlphaFoldDB" id="A0A0K8J6T5"/>
<proteinExistence type="inferred from homology"/>
<evidence type="ECO:0000256" key="1">
    <source>
        <dbReference type="ARBA" id="ARBA00007072"/>
    </source>
</evidence>
<sequence length="863" mass="95887">MKKRFIKKMSKFMALIMLAMCFSAYLPPVKSNAETKSTKYVSKGDLIRNNTFDGGVGLPWHVVETYPALADFAIENGKYNITIRNKGTERWDVQFRHRGLTLERGHTYTVKFTVVATKDCKIYPKVGDQGEPYAEYWNYNQNWDFVELKANTPVTITQEFTMREATKPNCEFTFHLGGDCATSPLPYTISFDDIHLLDPDFEGYPAEEEEPTNEIRVNQEGYYPGLEKKATLVSSSTSPVKWELLDSSRRVVDSGQTKVFGFDKASGDHVHIIDFSSYETEGRNYVLVSGSAESMPFNIGTDIYSKMKYDAMKYFYHNRSGIEIKMPYCEEPQWARPAGHPNDLMKPDPTKSYQGNYTLDVTGGWYDAGDHGKYVVNGGISVWTVMNQYERALYYGDTSVAPFADNTLNIPESGNGIPDILDEARYEVEMLMKMQVPSGPLKGMAHHKGHDERWTALAVPPHMDTMDRYLQPPSTAATLNLAAAAAQSARLWEEYDSTFAAKCLSVAETAWEAAVANPNIYATMEQEPGGGPYGDDYVGDEFYWAACELFVTTGNTKYLNYLRDSKHYLEMPYELVGGEALGLVGCFDWGNTAGLGTITLALVPNKLEASEVNKARSNIKTAADKFIAIAEAQGYGVPIEEGPIGDNLVGYPWGSNSFVVNEAIVMSYAFDFSDHKDLKYLNGVANAMDYLMGRNALVQCYISGYGENPAENPHHRFWSYQADNSLPKAPPGCLVGGPNSGLQDPWVRGSGWLPGSRPAQKCYMDNIESWSTNEITINWNAPLAWVTAYLDEQGPKATGGGPVVPVYGDVNGDGSIDALDFAALKRYLLTQDITAINYENSDMNSDGVVDAIDFALLKKLLLN</sequence>
<dbReference type="Pfam" id="PF00404">
    <property type="entry name" value="Dockerin_1"/>
    <property type="match status" value="1"/>
</dbReference>
<keyword evidence="4 7" id="KW-0119">Carbohydrate metabolism</keyword>
<reference evidence="11" key="1">
    <citation type="submission" date="2015-09" db="EMBL/GenBank/DDBJ databases">
        <authorList>
            <person name="Wibberg D."/>
        </authorList>
    </citation>
    <scope>NUCLEOTIDE SEQUENCE [LARGE SCALE GENOMIC DNA]</scope>
    <source>
        <strain evidence="11">SD1D</strain>
    </source>
</reference>
<dbReference type="Gene3D" id="2.60.40.10">
    <property type="entry name" value="Immunoglobulins"/>
    <property type="match status" value="1"/>
</dbReference>
<dbReference type="InterPro" id="IPR004197">
    <property type="entry name" value="Cellulase_Ig-like"/>
</dbReference>
<keyword evidence="6 7" id="KW-0624">Polysaccharide degradation</keyword>